<dbReference type="InterPro" id="IPR053096">
    <property type="entry name" value="CRTAM"/>
</dbReference>
<dbReference type="InterPro" id="IPR007110">
    <property type="entry name" value="Ig-like_dom"/>
</dbReference>
<dbReference type="GeneTree" id="ENSGT00940000159804"/>
<evidence type="ECO:0000259" key="3">
    <source>
        <dbReference type="PROSITE" id="PS50835"/>
    </source>
</evidence>
<dbReference type="SUPFAM" id="SSF48726">
    <property type="entry name" value="Immunoglobulin"/>
    <property type="match status" value="1"/>
</dbReference>
<gene>
    <name evidence="4" type="primary">CRTAM</name>
</gene>
<protein>
    <recommendedName>
        <fullName evidence="3">Ig-like domain-containing protein</fullName>
    </recommendedName>
</protein>
<dbReference type="PANTHER" id="PTHR47118:SF1">
    <property type="entry name" value="CYTOTOXIC AND REGULATORY T-CELL MOLECULE"/>
    <property type="match status" value="1"/>
</dbReference>
<feature type="compositionally biased region" description="Polar residues" evidence="1">
    <location>
        <begin position="207"/>
        <end position="221"/>
    </location>
</feature>
<dbReference type="Pfam" id="PF07679">
    <property type="entry name" value="I-set"/>
    <property type="match status" value="1"/>
</dbReference>
<dbReference type="SMART" id="SM00409">
    <property type="entry name" value="IG"/>
    <property type="match status" value="1"/>
</dbReference>
<keyword evidence="2" id="KW-0472">Membrane</keyword>
<evidence type="ECO:0000313" key="4">
    <source>
        <dbReference type="Ensembl" id="ENSDCDP00010015613.1"/>
    </source>
</evidence>
<feature type="transmembrane region" description="Helical" evidence="2">
    <location>
        <begin position="268"/>
        <end position="289"/>
    </location>
</feature>
<dbReference type="InterPro" id="IPR013098">
    <property type="entry name" value="Ig_I-set"/>
</dbReference>
<dbReference type="InterPro" id="IPR013783">
    <property type="entry name" value="Ig-like_fold"/>
</dbReference>
<feature type="compositionally biased region" description="Basic and acidic residues" evidence="1">
    <location>
        <begin position="312"/>
        <end position="323"/>
    </location>
</feature>
<evidence type="ECO:0000256" key="1">
    <source>
        <dbReference type="SAM" id="MobiDB-lite"/>
    </source>
</evidence>
<dbReference type="InterPro" id="IPR036179">
    <property type="entry name" value="Ig-like_dom_sf"/>
</dbReference>
<keyword evidence="2" id="KW-0812">Transmembrane</keyword>
<dbReference type="GO" id="GO:0005102">
    <property type="term" value="F:signaling receptor binding"/>
    <property type="evidence" value="ECO:0007669"/>
    <property type="project" value="TreeGrafter"/>
</dbReference>
<proteinExistence type="predicted"/>
<sequence>MSRLSPLCFLCIELSQAMKFVTVRKGETLTLNCRVRKGKNDMEWRNPDDHLMFFNTQKALRDPRYSVHKSNSTYSVTISNVCFSDGGIYSCLHYGKTFSSEQFKVIVLGAPKIEFVEHEGKTMIKCSAEANAHPPKLSWLFENGIELEARHQRSQYKKTDKYSSTDIIHIQSHKRRTTVKCLLRHPALFNEHLIAFVTIENTCKSSTTDETTWQPTVSTTRPPRLTTGKHLQHLAERPTFNSYKDRRPGDTQGFDSPEERKASRNAPLFVSAVTFLIVCLLIVVTFLLVKLRKAHQKWKLENEESEQSVESGKSKSSGEERNPRRGLGKIFKYKAEERPTAKSSTSTSTTTIEVIGENQSIHQAENLTTVTTTAARQAPTSQVKETDL</sequence>
<dbReference type="Proteomes" id="UP000694580">
    <property type="component" value="Chromosome 6"/>
</dbReference>
<keyword evidence="2" id="KW-1133">Transmembrane helix</keyword>
<keyword evidence="5" id="KW-1185">Reference proteome</keyword>
<evidence type="ECO:0000313" key="5">
    <source>
        <dbReference type="Proteomes" id="UP000694580"/>
    </source>
</evidence>
<organism evidence="4 5">
    <name type="scientific">Denticeps clupeoides</name>
    <name type="common">denticle herring</name>
    <dbReference type="NCBI Taxonomy" id="299321"/>
    <lineage>
        <taxon>Eukaryota</taxon>
        <taxon>Metazoa</taxon>
        <taxon>Chordata</taxon>
        <taxon>Craniata</taxon>
        <taxon>Vertebrata</taxon>
        <taxon>Euteleostomi</taxon>
        <taxon>Actinopterygii</taxon>
        <taxon>Neopterygii</taxon>
        <taxon>Teleostei</taxon>
        <taxon>Clupei</taxon>
        <taxon>Clupeiformes</taxon>
        <taxon>Denticipitoidei</taxon>
        <taxon>Denticipitidae</taxon>
        <taxon>Denticeps</taxon>
    </lineage>
</organism>
<feature type="region of interest" description="Disordered" evidence="1">
    <location>
        <begin position="366"/>
        <end position="388"/>
    </location>
</feature>
<feature type="domain" description="Ig-like" evidence="3">
    <location>
        <begin position="6"/>
        <end position="91"/>
    </location>
</feature>
<reference evidence="4 5" key="1">
    <citation type="submission" date="2020-06" db="EMBL/GenBank/DDBJ databases">
        <authorList>
            <consortium name="Wellcome Sanger Institute Data Sharing"/>
        </authorList>
    </citation>
    <scope>NUCLEOTIDE SEQUENCE [LARGE SCALE GENOMIC DNA]</scope>
</reference>
<dbReference type="Gene3D" id="2.60.40.10">
    <property type="entry name" value="Immunoglobulins"/>
    <property type="match status" value="2"/>
</dbReference>
<name>A0AAY4B3P9_9TELE</name>
<evidence type="ECO:0000256" key="2">
    <source>
        <dbReference type="SAM" id="Phobius"/>
    </source>
</evidence>
<dbReference type="Ensembl" id="ENSDCDT00010016495.1">
    <property type="protein sequence ID" value="ENSDCDP00010015613.1"/>
    <property type="gene ID" value="ENSDCDG00010007135.1"/>
</dbReference>
<dbReference type="GO" id="GO:0005886">
    <property type="term" value="C:plasma membrane"/>
    <property type="evidence" value="ECO:0007669"/>
    <property type="project" value="TreeGrafter"/>
</dbReference>
<reference evidence="4" key="2">
    <citation type="submission" date="2025-08" db="UniProtKB">
        <authorList>
            <consortium name="Ensembl"/>
        </authorList>
    </citation>
    <scope>IDENTIFICATION</scope>
</reference>
<feature type="region of interest" description="Disordered" evidence="1">
    <location>
        <begin position="299"/>
        <end position="352"/>
    </location>
</feature>
<dbReference type="GO" id="GO:0002860">
    <property type="term" value="P:positive regulation of natural killer cell mediated cytotoxicity directed against tumor cell target"/>
    <property type="evidence" value="ECO:0007669"/>
    <property type="project" value="TreeGrafter"/>
</dbReference>
<dbReference type="PROSITE" id="PS50835">
    <property type="entry name" value="IG_LIKE"/>
    <property type="match status" value="1"/>
</dbReference>
<dbReference type="GO" id="GO:0002355">
    <property type="term" value="P:detection of tumor cell"/>
    <property type="evidence" value="ECO:0007669"/>
    <property type="project" value="TreeGrafter"/>
</dbReference>
<reference evidence="4" key="3">
    <citation type="submission" date="2025-09" db="UniProtKB">
        <authorList>
            <consortium name="Ensembl"/>
        </authorList>
    </citation>
    <scope>IDENTIFICATION</scope>
</reference>
<dbReference type="AlphaFoldDB" id="A0AAY4B3P9"/>
<feature type="region of interest" description="Disordered" evidence="1">
    <location>
        <begin position="207"/>
        <end position="261"/>
    </location>
</feature>
<dbReference type="GO" id="GO:0008037">
    <property type="term" value="P:cell recognition"/>
    <property type="evidence" value="ECO:0007669"/>
    <property type="project" value="TreeGrafter"/>
</dbReference>
<dbReference type="PANTHER" id="PTHR47118">
    <property type="entry name" value="CYTOTOXIC AND REGULATORY T-CELL MOLECULE"/>
    <property type="match status" value="1"/>
</dbReference>
<dbReference type="InterPro" id="IPR003599">
    <property type="entry name" value="Ig_sub"/>
</dbReference>
<accession>A0AAY4B3P9</accession>